<dbReference type="OrthoDB" id="9765647at2"/>
<organism evidence="4 5">
    <name type="scientific">Nonomuraea wenchangensis</name>
    <dbReference type="NCBI Taxonomy" id="568860"/>
    <lineage>
        <taxon>Bacteria</taxon>
        <taxon>Bacillati</taxon>
        <taxon>Actinomycetota</taxon>
        <taxon>Actinomycetes</taxon>
        <taxon>Streptosporangiales</taxon>
        <taxon>Streptosporangiaceae</taxon>
        <taxon>Nonomuraea</taxon>
    </lineage>
</organism>
<evidence type="ECO:0000259" key="3">
    <source>
        <dbReference type="Pfam" id="PF00326"/>
    </source>
</evidence>
<feature type="chain" id="PRO_5039407982" description="Peptidase S9 prolyl oligopeptidase catalytic domain-containing protein" evidence="2">
    <location>
        <begin position="31"/>
        <end position="464"/>
    </location>
</feature>
<feature type="signal peptide" evidence="2">
    <location>
        <begin position="1"/>
        <end position="30"/>
    </location>
</feature>
<dbReference type="RefSeq" id="WP_091091248.1">
    <property type="nucleotide sequence ID" value="NZ_FOHX01000017.1"/>
</dbReference>
<keyword evidence="2" id="KW-0732">Signal</keyword>
<dbReference type="InterPro" id="IPR029058">
    <property type="entry name" value="AB_hydrolase_fold"/>
</dbReference>
<gene>
    <name evidence="4" type="ORF">SAMN05421811_11762</name>
</gene>
<evidence type="ECO:0000256" key="1">
    <source>
        <dbReference type="SAM" id="Phobius"/>
    </source>
</evidence>
<evidence type="ECO:0000313" key="4">
    <source>
        <dbReference type="EMBL" id="SEU39701.1"/>
    </source>
</evidence>
<dbReference type="Proteomes" id="UP000199361">
    <property type="component" value="Unassembled WGS sequence"/>
</dbReference>
<dbReference type="InterPro" id="IPR053145">
    <property type="entry name" value="AB_hydrolase_Est10"/>
</dbReference>
<evidence type="ECO:0000256" key="2">
    <source>
        <dbReference type="SAM" id="SignalP"/>
    </source>
</evidence>
<protein>
    <recommendedName>
        <fullName evidence="3">Peptidase S9 prolyl oligopeptidase catalytic domain-containing protein</fullName>
    </recommendedName>
</protein>
<keyword evidence="5" id="KW-1185">Reference proteome</keyword>
<dbReference type="Pfam" id="PF00326">
    <property type="entry name" value="Peptidase_S9"/>
    <property type="match status" value="1"/>
</dbReference>
<reference evidence="4 5" key="1">
    <citation type="submission" date="2016-10" db="EMBL/GenBank/DDBJ databases">
        <authorList>
            <person name="de Groot N.N."/>
        </authorList>
    </citation>
    <scope>NUCLEOTIDE SEQUENCE [LARGE SCALE GENOMIC DNA]</scope>
    <source>
        <strain evidence="4 5">CGMCC 4.5598</strain>
    </source>
</reference>
<dbReference type="PANTHER" id="PTHR43265:SF1">
    <property type="entry name" value="ESTERASE ESTD"/>
    <property type="match status" value="1"/>
</dbReference>
<feature type="transmembrane region" description="Helical" evidence="1">
    <location>
        <begin position="371"/>
        <end position="392"/>
    </location>
</feature>
<sequence>MLPECKHGRLRRWFAVVFLALSPLSIPAPAAADDLVNTEVTFKNGPVTLQGTVIAPAPAVAGRRWPGLVLIAGAGARNRDSYRPEAEAFARAGTVVLIYDKRAGYSRATSSFSDLADDAVAGVRLLHARPDVQPSKVGVWGHSEGGWVAPLAASRSAAVNFVVVAGASALPADRTQLWSNRTYLTHAGVKQALQAPIGVNLSRMLVAAGLFGDAGNAPLTALEKVGRPLLAVFAEYDRSTPPGESMRLFRQALAQGGNSHYTLRLIRGADHDMRRSVSGFEEPAGAGFALGYLETITHWVAGLSDGAPAAASDPPPAQTLMSEPVRPLAWYEAVGVHLTLMAVMLAAFAGFLVSGLLPNKLRRSPTPLRRLAALTALGGLVAVLATPAYLFWIIATGATGVDGTVLGRPPLWLLLQALTISVIVTGVALAIRRRGSGGGARLALLMAGGVVFVPWAAYWGLLTV</sequence>
<dbReference type="GO" id="GO:0006508">
    <property type="term" value="P:proteolysis"/>
    <property type="evidence" value="ECO:0007669"/>
    <property type="project" value="InterPro"/>
</dbReference>
<name>A0A1I0LK23_9ACTN</name>
<feature type="transmembrane region" description="Helical" evidence="1">
    <location>
        <begin position="443"/>
        <end position="461"/>
    </location>
</feature>
<dbReference type="SUPFAM" id="SSF53474">
    <property type="entry name" value="alpha/beta-Hydrolases"/>
    <property type="match status" value="1"/>
</dbReference>
<feature type="transmembrane region" description="Helical" evidence="1">
    <location>
        <begin position="412"/>
        <end position="431"/>
    </location>
</feature>
<keyword evidence="1" id="KW-0812">Transmembrane</keyword>
<dbReference type="GO" id="GO:0052689">
    <property type="term" value="F:carboxylic ester hydrolase activity"/>
    <property type="evidence" value="ECO:0007669"/>
    <property type="project" value="TreeGrafter"/>
</dbReference>
<keyword evidence="1" id="KW-1133">Transmembrane helix</keyword>
<feature type="transmembrane region" description="Helical" evidence="1">
    <location>
        <begin position="334"/>
        <end position="359"/>
    </location>
</feature>
<dbReference type="STRING" id="568860.SAMN05421811_11762"/>
<proteinExistence type="predicted"/>
<keyword evidence="1" id="KW-0472">Membrane</keyword>
<dbReference type="PANTHER" id="PTHR43265">
    <property type="entry name" value="ESTERASE ESTD"/>
    <property type="match status" value="1"/>
</dbReference>
<dbReference type="AlphaFoldDB" id="A0A1I0LK23"/>
<dbReference type="Gene3D" id="3.40.50.1820">
    <property type="entry name" value="alpha/beta hydrolase"/>
    <property type="match status" value="1"/>
</dbReference>
<accession>A0A1I0LK23</accession>
<evidence type="ECO:0000313" key="5">
    <source>
        <dbReference type="Proteomes" id="UP000199361"/>
    </source>
</evidence>
<feature type="domain" description="Peptidase S9 prolyl oligopeptidase catalytic" evidence="3">
    <location>
        <begin position="116"/>
        <end position="276"/>
    </location>
</feature>
<dbReference type="InterPro" id="IPR001375">
    <property type="entry name" value="Peptidase_S9_cat"/>
</dbReference>
<dbReference type="GO" id="GO:0008236">
    <property type="term" value="F:serine-type peptidase activity"/>
    <property type="evidence" value="ECO:0007669"/>
    <property type="project" value="InterPro"/>
</dbReference>
<dbReference type="EMBL" id="FOHX01000017">
    <property type="protein sequence ID" value="SEU39701.1"/>
    <property type="molecule type" value="Genomic_DNA"/>
</dbReference>